<reference evidence="2 3" key="1">
    <citation type="journal article" date="2019" name="Mol. Biol. Evol.">
        <title>Blast fungal genomes show frequent chromosomal changes, gene gains and losses, and effector gene turnover.</title>
        <authorList>
            <person name="Gomez Luciano L.B."/>
            <person name="Jason Tsai I."/>
            <person name="Chuma I."/>
            <person name="Tosa Y."/>
            <person name="Chen Y.H."/>
            <person name="Li J.Y."/>
            <person name="Li M.Y."/>
            <person name="Jade Lu M.Y."/>
            <person name="Nakayashiki H."/>
            <person name="Li W.H."/>
        </authorList>
    </citation>
    <scope>NUCLEOTIDE SEQUENCE [LARGE SCALE GENOMIC DNA]</scope>
    <source>
        <strain evidence="2">MZ5-1-6</strain>
    </source>
</reference>
<dbReference type="Gene3D" id="2.60.120.700">
    <property type="entry name" value="Peptidase G1"/>
    <property type="match status" value="1"/>
</dbReference>
<dbReference type="InterPro" id="IPR038656">
    <property type="entry name" value="Peptidase_G1_sf"/>
</dbReference>
<dbReference type="PANTHER" id="PTHR37536">
    <property type="entry name" value="PUTATIVE (AFU_ORTHOLOGUE AFUA_3G02970)-RELATED"/>
    <property type="match status" value="1"/>
</dbReference>
<evidence type="ECO:0000313" key="2">
    <source>
        <dbReference type="EMBL" id="QBZ66339.1"/>
    </source>
</evidence>
<dbReference type="GO" id="GO:0006508">
    <property type="term" value="P:proteolysis"/>
    <property type="evidence" value="ECO:0007669"/>
    <property type="project" value="InterPro"/>
</dbReference>
<evidence type="ECO:0008006" key="4">
    <source>
        <dbReference type="Google" id="ProtNLM"/>
    </source>
</evidence>
<sequence length="290" mass="30439">MKATLVTALVGATAVNATSFRPAATQQHARPQSQVFDRSLHRADPAAVAGSNSRVFAASVMSTAAAAEKPPVVGGAYLSSSEITSVGGRFTVPKATQPTKGAIAGQDIEYGASFWVGIDGVNCTTGTLRAGIDIFWSSRGESYHAWYQVSADSSKDFLAGEIDVAPGDELHVTATASGGNGTLVVNNRSTNQTVERHLAPGEKLCRSEAAWLIEDFVLVQAVGAPVALVNFTDVTFGDMKTTMQCGSSGRAEPVNLDDVKVMDVEVEEQGGKLTDCQMTGVDQMTCKRFA</sequence>
<feature type="active site" description="Proton acceptor" evidence="1">
    <location>
        <position position="214"/>
    </location>
</feature>
<dbReference type="VEuPathDB" id="FungiDB:M_BR32_EuGene_00112461"/>
<dbReference type="CDD" id="cd13426">
    <property type="entry name" value="Peptidase_G1"/>
    <property type="match status" value="1"/>
</dbReference>
<dbReference type="GO" id="GO:0070007">
    <property type="term" value="F:glutamic-type endopeptidase activity"/>
    <property type="evidence" value="ECO:0007669"/>
    <property type="project" value="InterPro"/>
</dbReference>
<dbReference type="InterPro" id="IPR000250">
    <property type="entry name" value="Peptidase_G1"/>
</dbReference>
<gene>
    <name evidence="2" type="ORF">PoMZ_13313</name>
</gene>
<dbReference type="SUPFAM" id="SSF49899">
    <property type="entry name" value="Concanavalin A-like lectins/glucanases"/>
    <property type="match status" value="1"/>
</dbReference>
<dbReference type="Pfam" id="PF01828">
    <property type="entry name" value="Peptidase_A4"/>
    <property type="match status" value="1"/>
</dbReference>
<name>A0A4P7NV70_PYROR</name>
<dbReference type="AlphaFoldDB" id="A0A4P7NV70"/>
<accession>A0A4P7NV70</accession>
<evidence type="ECO:0000256" key="1">
    <source>
        <dbReference type="PIRSR" id="PIRSR600250-50"/>
    </source>
</evidence>
<protein>
    <recommendedName>
        <fullName evidence="4">Aspergillopepsin-2</fullName>
    </recommendedName>
</protein>
<dbReference type="PRINTS" id="PR00977">
    <property type="entry name" value="SCYTLDPTASE"/>
</dbReference>
<dbReference type="Proteomes" id="UP000294847">
    <property type="component" value="Chromosome 7"/>
</dbReference>
<dbReference type="EMBL" id="CP034210">
    <property type="protein sequence ID" value="QBZ66339.1"/>
    <property type="molecule type" value="Genomic_DNA"/>
</dbReference>
<dbReference type="PANTHER" id="PTHR37536:SF1">
    <property type="entry name" value="ASPERGILLOPEPSIN, PUTAITVE (AFU_ORTHOLOGUE AFUA_7G01200)"/>
    <property type="match status" value="1"/>
</dbReference>
<proteinExistence type="predicted"/>
<evidence type="ECO:0000313" key="3">
    <source>
        <dbReference type="Proteomes" id="UP000294847"/>
    </source>
</evidence>
<dbReference type="InterPro" id="IPR013320">
    <property type="entry name" value="ConA-like_dom_sf"/>
</dbReference>
<organism evidence="2 3">
    <name type="scientific">Pyricularia oryzae</name>
    <name type="common">Rice blast fungus</name>
    <name type="synonym">Magnaporthe oryzae</name>
    <dbReference type="NCBI Taxonomy" id="318829"/>
    <lineage>
        <taxon>Eukaryota</taxon>
        <taxon>Fungi</taxon>
        <taxon>Dikarya</taxon>
        <taxon>Ascomycota</taxon>
        <taxon>Pezizomycotina</taxon>
        <taxon>Sordariomycetes</taxon>
        <taxon>Sordariomycetidae</taxon>
        <taxon>Magnaporthales</taxon>
        <taxon>Pyriculariaceae</taxon>
        <taxon>Pyricularia</taxon>
    </lineage>
</organism>